<dbReference type="InterPro" id="IPR003349">
    <property type="entry name" value="JmjN"/>
</dbReference>
<feature type="compositionally biased region" description="Acidic residues" evidence="16">
    <location>
        <begin position="1073"/>
        <end position="1085"/>
    </location>
</feature>
<dbReference type="GO" id="GO:0006355">
    <property type="term" value="P:regulation of DNA-templated transcription"/>
    <property type="evidence" value="ECO:0007669"/>
    <property type="project" value="TreeGrafter"/>
</dbReference>
<evidence type="ECO:0000256" key="15">
    <source>
        <dbReference type="PROSITE-ProRule" id="PRU00146"/>
    </source>
</evidence>
<sequence>MVNDENREKRGYSQQAPETNKEKDEVDEMSAPTRATSESEKQGSSNPLQQAIPVPVFIGDQTARVITNDDGTMVKESLDEHAKPYNDVHELRHDLNLLGRKYTIDELQLAALKWSGTPLPDFWYKEFRSKRGLTSTLLSILLREGKALFRYPTGILWRNLEGDQTQAVQPAVGDGLPAEEFSPSDEDNSPKSFVEHDESHTIEIVAAGGGNEPNQQALMCGHCHWSIGPDEIWKGSEPVVCDALIDRTPMDKFAKYYTDFVSPPLAPVYRPTAEEFTDPIAYVAKIKPEAEKYGVVKIVPPSNFVPTFVIDGSTFEFTPRVQKLNEIEASIREKIAFLEKLLNFWRLQGIDLDIVIIEKIYIDLYRLHTMVTKYADPETNWANKAKKVNWPAIGKALGFKNSQSTAKLRDNYQRYVQPYLEKTTNSALKKEEQSDEECDDEDEGNDNENLRMSMQGGKRRRAGRMMAGAPMPKQHGGKKRKHHDPMANVFCIKCRRGDNEAKLLLCEGCDLSMHTFCCQPPLGAVPKGEWHCSDCSADKIVEAGSNFGFYDANTSYNLDTFREFADKFKKEYFRKPLNEITLEEVEKEFWRNIIREEAVSVKYGADLRVDKVGSGFPRRDEDHRGADAKARHHYAHHPWNLNNLPVLKDSVLSHIDCDIPGMMIPWVYVGMCFSTFCWHTEDHWTYSINYNHRGEHKVWYGVAGADAERFEDAVRSISPGLFSAQRDLLHHMTVAVNPQVLIAKRVPVWTVHQGAGEFVITFPRAYHAGFNEGFNVAEAVNFAPTDWLRMGREAVGAYADVRRTCVFSHEELVMSMAVAENGRLSPPMCVAAYEELVAIGEREVKRRGRVAGLGIRSCDRVQWEKMPDEQRECRFCHTTVYLSAVGCSHGRLVCLDHVDKLCHHCTIDQMSLKYRHDLIEYKEILLRLQPMAEEYVKWQQQARRLLDSPKCKPTLKQIDELLAQARHAKFPASEVRDRLMETHSSCTAAIDRARQIIKGKVKFRTTTRMQRADTRPSISDVRQLTGELKALPCNVQLIVQELGGLMNRVNRWMDEAEELKGRAEQLGIKKEEEDGEHEEDEGEDEQALMDSLRKAVETGEQFGLRMDELEQLEKTLRLCEWRRRAQQIVEWQPWEGMEDQDDFLTRQRSSTKHIIALGDEGRSVGDPEFEHPSGIYQRLHTKMKRALVHDNKCEDWLRKGDRGVAQLEALWQEVRESDWMSGDGLDAIRDEVVLTRELAAQFDDSELSLVDLEGLVAECKKSVTLRDSPEIKRLADAGDRLVQFTDRLSALFHCPNSYYTLYDMLVGREDLAPILEGQPCVLLKREKSRPAVFEWDQLVDFDDSDEVKAHCSKLSDGEYYRMVALRRYYSEKPIAESCVCQQEKEQHLPTIVCFQCFGRSHVDCVEWNQFLRDLPEGTFLCIRCLRSRRPFREDIMAAMAQLGGVQSPEITLVREALKRSETAYRALIDGGPFGSSADLSETQREKMDALIVGCLASEIVIHDLMPRLNEYIRILHADTLHAQRHLMLNVRARPIRPEAPSRLFDLNQSRKRQKKAGQSKKRKKGEKHTEKEVYHDDDQMCGADLCLKPTSDHLNWILCEPGCGRWYHNICVGLTKAQAEDMEHYNCYKCHRPPAEGGEDEVDDHLQQQPVAGSSQ</sequence>
<evidence type="ECO:0000259" key="19">
    <source>
        <dbReference type="PROSITE" id="PS51183"/>
    </source>
</evidence>
<keyword evidence="22" id="KW-1185">Reference proteome</keyword>
<dbReference type="SMART" id="SM01014">
    <property type="entry name" value="ARID"/>
    <property type="match status" value="1"/>
</dbReference>
<dbReference type="Proteomes" id="UP001177023">
    <property type="component" value="Unassembled WGS sequence"/>
</dbReference>
<dbReference type="SUPFAM" id="SSF57903">
    <property type="entry name" value="FYVE/PHD zinc finger"/>
    <property type="match status" value="3"/>
</dbReference>
<evidence type="ECO:0000256" key="12">
    <source>
        <dbReference type="ARBA" id="ARBA00023004"/>
    </source>
</evidence>
<dbReference type="GO" id="GO:0034647">
    <property type="term" value="F:histone H3K4me/H3K4me2/H3K4me3 demethylase activity"/>
    <property type="evidence" value="ECO:0007669"/>
    <property type="project" value="UniProtKB-EC"/>
</dbReference>
<dbReference type="Pfam" id="PF01388">
    <property type="entry name" value="ARID"/>
    <property type="match status" value="1"/>
</dbReference>
<dbReference type="PROSITE" id="PS50016">
    <property type="entry name" value="ZF_PHD_2"/>
    <property type="match status" value="1"/>
</dbReference>
<dbReference type="Gene3D" id="3.30.40.10">
    <property type="entry name" value="Zinc/RING finger domain, C3HC4 (zinc finger)"/>
    <property type="match status" value="2"/>
</dbReference>
<feature type="compositionally biased region" description="Acidic residues" evidence="16">
    <location>
        <begin position="433"/>
        <end position="446"/>
    </location>
</feature>
<comment type="subcellular location">
    <subcellularLocation>
        <location evidence="2">Nucleus</location>
    </subcellularLocation>
</comment>
<keyword evidence="11" id="KW-0560">Oxidoreductase</keyword>
<comment type="cofactor">
    <cofactor evidence="1">
        <name>Fe(2+)</name>
        <dbReference type="ChEBI" id="CHEBI:29033"/>
    </cofactor>
</comment>
<dbReference type="Gene3D" id="2.60.120.650">
    <property type="entry name" value="Cupin"/>
    <property type="match status" value="2"/>
</dbReference>
<feature type="domain" description="ARID" evidence="18">
    <location>
        <begin position="331"/>
        <end position="424"/>
    </location>
</feature>
<evidence type="ECO:0000256" key="1">
    <source>
        <dbReference type="ARBA" id="ARBA00001954"/>
    </source>
</evidence>
<evidence type="ECO:0000256" key="7">
    <source>
        <dbReference type="ARBA" id="ARBA00022771"/>
    </source>
</evidence>
<dbReference type="Pfam" id="PF08429">
    <property type="entry name" value="PLU-1"/>
    <property type="match status" value="1"/>
</dbReference>
<dbReference type="GO" id="GO:0005634">
    <property type="term" value="C:nucleus"/>
    <property type="evidence" value="ECO:0007669"/>
    <property type="project" value="UniProtKB-SubCell"/>
</dbReference>
<evidence type="ECO:0000256" key="16">
    <source>
        <dbReference type="SAM" id="MobiDB-lite"/>
    </source>
</evidence>
<accession>A0AA36DKA7</accession>
<feature type="region of interest" description="Disordered" evidence="16">
    <location>
        <begin position="423"/>
        <end position="482"/>
    </location>
</feature>
<feature type="domain" description="JmjN" evidence="19">
    <location>
        <begin position="266"/>
        <end position="307"/>
    </location>
</feature>
<dbReference type="SUPFAM" id="SSF51197">
    <property type="entry name" value="Clavaminate synthase-like"/>
    <property type="match status" value="1"/>
</dbReference>
<dbReference type="EC" id="1.14.11.67" evidence="4"/>
<evidence type="ECO:0000256" key="3">
    <source>
        <dbReference type="ARBA" id="ARBA00006801"/>
    </source>
</evidence>
<comment type="caution">
    <text evidence="21">The sequence shown here is derived from an EMBL/GenBank/DDBJ whole genome shotgun (WGS) entry which is preliminary data.</text>
</comment>
<dbReference type="PANTHER" id="PTHR10694:SF33">
    <property type="entry name" value="LYSINE-SPECIFIC DEMETHYLASE 5"/>
    <property type="match status" value="1"/>
</dbReference>
<dbReference type="InterPro" id="IPR019787">
    <property type="entry name" value="Znf_PHD-finger"/>
</dbReference>
<dbReference type="SMART" id="SM00545">
    <property type="entry name" value="JmjN"/>
    <property type="match status" value="1"/>
</dbReference>
<dbReference type="InterPro" id="IPR013637">
    <property type="entry name" value="Lys_sp_deMease-like_dom"/>
</dbReference>
<feature type="domain" description="PHD-type" evidence="17">
    <location>
        <begin position="488"/>
        <end position="538"/>
    </location>
</feature>
<feature type="region of interest" description="Disordered" evidence="16">
    <location>
        <begin position="1636"/>
        <end position="1656"/>
    </location>
</feature>
<evidence type="ECO:0000256" key="2">
    <source>
        <dbReference type="ARBA" id="ARBA00004123"/>
    </source>
</evidence>
<feature type="compositionally biased region" description="Basic residues" evidence="16">
    <location>
        <begin position="1549"/>
        <end position="1566"/>
    </location>
</feature>
<dbReference type="InterPro" id="IPR036431">
    <property type="entry name" value="ARID_dom_sf"/>
</dbReference>
<feature type="compositionally biased region" description="Basic and acidic residues" evidence="16">
    <location>
        <begin position="1"/>
        <end position="11"/>
    </location>
</feature>
<dbReference type="InterPro" id="IPR004198">
    <property type="entry name" value="Znf_C5HC2"/>
</dbReference>
<dbReference type="PANTHER" id="PTHR10694">
    <property type="entry name" value="LYSINE-SPECIFIC DEMETHYLASE"/>
    <property type="match status" value="1"/>
</dbReference>
<dbReference type="Pfam" id="PF02373">
    <property type="entry name" value="JmjC"/>
    <property type="match status" value="1"/>
</dbReference>
<feature type="region of interest" description="Disordered" evidence="16">
    <location>
        <begin position="1"/>
        <end position="50"/>
    </location>
</feature>
<dbReference type="InterPro" id="IPR001606">
    <property type="entry name" value="ARID_dom"/>
</dbReference>
<feature type="region of interest" description="Disordered" evidence="16">
    <location>
        <begin position="174"/>
        <end position="193"/>
    </location>
</feature>
<dbReference type="PROSITE" id="PS51011">
    <property type="entry name" value="ARID"/>
    <property type="match status" value="1"/>
</dbReference>
<dbReference type="EMBL" id="CATQJA010002710">
    <property type="protein sequence ID" value="CAJ0587943.1"/>
    <property type="molecule type" value="Genomic_DNA"/>
</dbReference>
<dbReference type="GO" id="GO:0000785">
    <property type="term" value="C:chromatin"/>
    <property type="evidence" value="ECO:0007669"/>
    <property type="project" value="TreeGrafter"/>
</dbReference>
<keyword evidence="5" id="KW-0479">Metal-binding</keyword>
<dbReference type="Pfam" id="PF21323">
    <property type="entry name" value="KDM5_C-hel"/>
    <property type="match status" value="1"/>
</dbReference>
<dbReference type="GO" id="GO:0008270">
    <property type="term" value="F:zinc ion binding"/>
    <property type="evidence" value="ECO:0007669"/>
    <property type="project" value="UniProtKB-KW"/>
</dbReference>
<dbReference type="PROSITE" id="PS51184">
    <property type="entry name" value="JMJC"/>
    <property type="match status" value="1"/>
</dbReference>
<evidence type="ECO:0000313" key="22">
    <source>
        <dbReference type="Proteomes" id="UP001177023"/>
    </source>
</evidence>
<dbReference type="Pfam" id="PF00628">
    <property type="entry name" value="PHD"/>
    <property type="match status" value="1"/>
</dbReference>
<evidence type="ECO:0000256" key="10">
    <source>
        <dbReference type="ARBA" id="ARBA00022964"/>
    </source>
</evidence>
<feature type="domain" description="JmjC" evidence="20">
    <location>
        <begin position="633"/>
        <end position="799"/>
    </location>
</feature>
<protein>
    <recommendedName>
        <fullName evidence="4">[histone H3]-trimethyl-L-lysine(4) demethylase</fullName>
        <ecNumber evidence="4">1.14.11.67</ecNumber>
    </recommendedName>
</protein>
<evidence type="ECO:0000256" key="11">
    <source>
        <dbReference type="ARBA" id="ARBA00023002"/>
    </source>
</evidence>
<dbReference type="SMART" id="SM00558">
    <property type="entry name" value="JmjC"/>
    <property type="match status" value="1"/>
</dbReference>
<evidence type="ECO:0000256" key="14">
    <source>
        <dbReference type="ARBA" id="ARBA00048734"/>
    </source>
</evidence>
<organism evidence="21 22">
    <name type="scientific">Mesorhabditis spiculigera</name>
    <dbReference type="NCBI Taxonomy" id="96644"/>
    <lineage>
        <taxon>Eukaryota</taxon>
        <taxon>Metazoa</taxon>
        <taxon>Ecdysozoa</taxon>
        <taxon>Nematoda</taxon>
        <taxon>Chromadorea</taxon>
        <taxon>Rhabditida</taxon>
        <taxon>Rhabditina</taxon>
        <taxon>Rhabditomorpha</taxon>
        <taxon>Rhabditoidea</taxon>
        <taxon>Rhabditidae</taxon>
        <taxon>Mesorhabditinae</taxon>
        <taxon>Mesorhabditis</taxon>
    </lineage>
</organism>
<dbReference type="Pfam" id="PF02375">
    <property type="entry name" value="JmjN"/>
    <property type="match status" value="1"/>
</dbReference>
<evidence type="ECO:0000256" key="4">
    <source>
        <dbReference type="ARBA" id="ARBA00012902"/>
    </source>
</evidence>
<dbReference type="Pfam" id="PF02928">
    <property type="entry name" value="zf-C5HC2"/>
    <property type="match status" value="1"/>
</dbReference>
<keyword evidence="10" id="KW-0223">Dioxygenase</keyword>
<dbReference type="SMART" id="SM00501">
    <property type="entry name" value="BRIGHT"/>
    <property type="match status" value="1"/>
</dbReference>
<evidence type="ECO:0000256" key="9">
    <source>
        <dbReference type="ARBA" id="ARBA00022853"/>
    </source>
</evidence>
<evidence type="ECO:0000256" key="8">
    <source>
        <dbReference type="ARBA" id="ARBA00022833"/>
    </source>
</evidence>
<evidence type="ECO:0000256" key="13">
    <source>
        <dbReference type="ARBA" id="ARBA00023242"/>
    </source>
</evidence>
<feature type="region of interest" description="Disordered" evidence="16">
    <location>
        <begin position="1064"/>
        <end position="1085"/>
    </location>
</feature>
<dbReference type="CDD" id="cd15545">
    <property type="entry name" value="PHD_BAZ2A_like"/>
    <property type="match status" value="1"/>
</dbReference>
<gene>
    <name evidence="21" type="ORF">MSPICULIGERA_LOCUS25896</name>
</gene>
<dbReference type="InterPro" id="IPR048615">
    <property type="entry name" value="KDM5_C-hel"/>
</dbReference>
<keyword evidence="13" id="KW-0539">Nucleus</keyword>
<evidence type="ECO:0000259" key="17">
    <source>
        <dbReference type="PROSITE" id="PS50016"/>
    </source>
</evidence>
<dbReference type="InterPro" id="IPR003347">
    <property type="entry name" value="JmjC_dom"/>
</dbReference>
<keyword evidence="12" id="KW-0408">Iron</keyword>
<dbReference type="GO" id="GO:0003677">
    <property type="term" value="F:DNA binding"/>
    <property type="evidence" value="ECO:0007669"/>
    <property type="project" value="InterPro"/>
</dbReference>
<dbReference type="SMART" id="SM00249">
    <property type="entry name" value="PHD"/>
    <property type="match status" value="3"/>
</dbReference>
<evidence type="ECO:0000259" key="18">
    <source>
        <dbReference type="PROSITE" id="PS51011"/>
    </source>
</evidence>
<evidence type="ECO:0000256" key="5">
    <source>
        <dbReference type="ARBA" id="ARBA00022723"/>
    </source>
</evidence>
<comment type="similarity">
    <text evidence="3">Belongs to the JARID1 histone demethylase family.</text>
</comment>
<dbReference type="PROSITE" id="PS51183">
    <property type="entry name" value="JMJN"/>
    <property type="match status" value="1"/>
</dbReference>
<evidence type="ECO:0000313" key="21">
    <source>
        <dbReference type="EMBL" id="CAJ0587943.1"/>
    </source>
</evidence>
<dbReference type="InterPro" id="IPR013083">
    <property type="entry name" value="Znf_RING/FYVE/PHD"/>
</dbReference>
<dbReference type="SUPFAM" id="SSF46774">
    <property type="entry name" value="ARID-like"/>
    <property type="match status" value="1"/>
</dbReference>
<evidence type="ECO:0000259" key="20">
    <source>
        <dbReference type="PROSITE" id="PS51184"/>
    </source>
</evidence>
<keyword evidence="8" id="KW-0862">Zinc</keyword>
<keyword evidence="6" id="KW-0677">Repeat</keyword>
<comment type="catalytic activity">
    <reaction evidence="14">
        <text>N(6),N(6),N(6)-trimethyl-L-lysyl(4)-[histone H3] + 3 2-oxoglutarate + 3 O2 = L-lysyl(4)-[histone H3] + 3 formaldehyde + 3 succinate + 3 CO2</text>
        <dbReference type="Rhea" id="RHEA:60208"/>
        <dbReference type="Rhea" id="RHEA-COMP:15537"/>
        <dbReference type="Rhea" id="RHEA-COMP:15547"/>
        <dbReference type="ChEBI" id="CHEBI:15379"/>
        <dbReference type="ChEBI" id="CHEBI:16526"/>
        <dbReference type="ChEBI" id="CHEBI:16810"/>
        <dbReference type="ChEBI" id="CHEBI:16842"/>
        <dbReference type="ChEBI" id="CHEBI:29969"/>
        <dbReference type="ChEBI" id="CHEBI:30031"/>
        <dbReference type="ChEBI" id="CHEBI:61961"/>
        <dbReference type="EC" id="1.14.11.67"/>
    </reaction>
</comment>
<dbReference type="CDD" id="cd15610">
    <property type="entry name" value="PHD3_KDM5A_like"/>
    <property type="match status" value="1"/>
</dbReference>
<name>A0AA36DKA7_9BILA</name>
<reference evidence="21" key="1">
    <citation type="submission" date="2023-06" db="EMBL/GenBank/DDBJ databases">
        <authorList>
            <person name="Delattre M."/>
        </authorList>
    </citation>
    <scope>NUCLEOTIDE SEQUENCE</scope>
    <source>
        <strain evidence="21">AF72</strain>
    </source>
</reference>
<keyword evidence="9" id="KW-0156">Chromatin regulator</keyword>
<feature type="region of interest" description="Disordered" evidence="16">
    <location>
        <begin position="1539"/>
        <end position="1573"/>
    </location>
</feature>
<dbReference type="InterPro" id="IPR011011">
    <property type="entry name" value="Znf_FYVE_PHD"/>
</dbReference>
<feature type="non-terminal residue" evidence="21">
    <location>
        <position position="1656"/>
    </location>
</feature>
<proteinExistence type="inferred from homology"/>
<evidence type="ECO:0000256" key="6">
    <source>
        <dbReference type="ARBA" id="ARBA00022737"/>
    </source>
</evidence>
<feature type="compositionally biased region" description="Low complexity" evidence="16">
    <location>
        <begin position="464"/>
        <end position="473"/>
    </location>
</feature>
<keyword evidence="7 15" id="KW-0863">Zinc-finger</keyword>
<feature type="compositionally biased region" description="Polar residues" evidence="16">
    <location>
        <begin position="1647"/>
        <end position="1656"/>
    </location>
</feature>
<dbReference type="InterPro" id="IPR001965">
    <property type="entry name" value="Znf_PHD"/>
</dbReference>